<evidence type="ECO:0000313" key="3">
    <source>
        <dbReference type="Proteomes" id="UP000246991"/>
    </source>
</evidence>
<sequence length="119" mass="12340">MADAAANFTAPLRPTPEGPQGSLAQPPQQSPVSAEPLVVRGSISRRNNFYDERDCLHPSRNLSRSKLRDRKEDVVIFNYSVFPDLLNAEDGGGGKADGGGKAGCDSISDGGGSGGGPPS</sequence>
<reference evidence="2 3" key="1">
    <citation type="submission" date="2018-03" db="EMBL/GenBank/DDBJ databases">
        <title>Genomes of Pezizomycetes fungi and the evolution of truffles.</title>
        <authorList>
            <person name="Murat C."/>
            <person name="Payen T."/>
            <person name="Noel B."/>
            <person name="Kuo A."/>
            <person name="Martin F.M."/>
        </authorList>
    </citation>
    <scope>NUCLEOTIDE SEQUENCE [LARGE SCALE GENOMIC DNA]</scope>
    <source>
        <strain evidence="2">091103-1</strain>
    </source>
</reference>
<dbReference type="Proteomes" id="UP000246991">
    <property type="component" value="Unassembled WGS sequence"/>
</dbReference>
<name>A0A317SXT1_9PEZI</name>
<evidence type="ECO:0000256" key="1">
    <source>
        <dbReference type="SAM" id="MobiDB-lite"/>
    </source>
</evidence>
<gene>
    <name evidence="2" type="ORF">C7212DRAFT_340019</name>
</gene>
<organism evidence="2 3">
    <name type="scientific">Tuber magnatum</name>
    <name type="common">white Piedmont truffle</name>
    <dbReference type="NCBI Taxonomy" id="42249"/>
    <lineage>
        <taxon>Eukaryota</taxon>
        <taxon>Fungi</taxon>
        <taxon>Dikarya</taxon>
        <taxon>Ascomycota</taxon>
        <taxon>Pezizomycotina</taxon>
        <taxon>Pezizomycetes</taxon>
        <taxon>Pezizales</taxon>
        <taxon>Tuberaceae</taxon>
        <taxon>Tuber</taxon>
    </lineage>
</organism>
<dbReference type="OrthoDB" id="10581986at2759"/>
<protein>
    <submittedName>
        <fullName evidence="2">Uncharacterized protein</fullName>
    </submittedName>
</protein>
<feature type="region of interest" description="Disordered" evidence="1">
    <location>
        <begin position="84"/>
        <end position="119"/>
    </location>
</feature>
<feature type="compositionally biased region" description="Polar residues" evidence="1">
    <location>
        <begin position="22"/>
        <end position="32"/>
    </location>
</feature>
<comment type="caution">
    <text evidence="2">The sequence shown here is derived from an EMBL/GenBank/DDBJ whole genome shotgun (WGS) entry which is preliminary data.</text>
</comment>
<accession>A0A317SXT1</accession>
<dbReference type="EMBL" id="PYWC01000010">
    <property type="protein sequence ID" value="PWW79094.1"/>
    <property type="molecule type" value="Genomic_DNA"/>
</dbReference>
<feature type="region of interest" description="Disordered" evidence="1">
    <location>
        <begin position="1"/>
        <end position="36"/>
    </location>
</feature>
<feature type="compositionally biased region" description="Gly residues" evidence="1">
    <location>
        <begin position="109"/>
        <end position="119"/>
    </location>
</feature>
<feature type="compositionally biased region" description="Gly residues" evidence="1">
    <location>
        <begin position="90"/>
        <end position="102"/>
    </location>
</feature>
<keyword evidence="3" id="KW-1185">Reference proteome</keyword>
<proteinExistence type="predicted"/>
<dbReference type="STRING" id="42249.A0A317SXT1"/>
<dbReference type="AlphaFoldDB" id="A0A317SXT1"/>
<evidence type="ECO:0000313" key="2">
    <source>
        <dbReference type="EMBL" id="PWW79094.1"/>
    </source>
</evidence>